<evidence type="ECO:0000313" key="2">
    <source>
        <dbReference type="EMBL" id="MFC4033430.1"/>
    </source>
</evidence>
<evidence type="ECO:0008006" key="4">
    <source>
        <dbReference type="Google" id="ProtNLM"/>
    </source>
</evidence>
<dbReference type="EMBL" id="JBHSBB010000013">
    <property type="protein sequence ID" value="MFC4033430.1"/>
    <property type="molecule type" value="Genomic_DNA"/>
</dbReference>
<dbReference type="Proteomes" id="UP001595765">
    <property type="component" value="Unassembled WGS sequence"/>
</dbReference>
<evidence type="ECO:0000256" key="1">
    <source>
        <dbReference type="SAM" id="MobiDB-lite"/>
    </source>
</evidence>
<keyword evidence="3" id="KW-1185">Reference proteome</keyword>
<gene>
    <name evidence="2" type="ORF">ACFO3J_18370</name>
</gene>
<feature type="region of interest" description="Disordered" evidence="1">
    <location>
        <begin position="133"/>
        <end position="168"/>
    </location>
</feature>
<name>A0ABV8HRK2_9ACTN</name>
<evidence type="ECO:0000313" key="3">
    <source>
        <dbReference type="Proteomes" id="UP001595765"/>
    </source>
</evidence>
<accession>A0ABV8HRK2</accession>
<dbReference type="SUPFAM" id="SSF53067">
    <property type="entry name" value="Actin-like ATPase domain"/>
    <property type="match status" value="1"/>
</dbReference>
<feature type="region of interest" description="Disordered" evidence="1">
    <location>
        <begin position="915"/>
        <end position="937"/>
    </location>
</feature>
<dbReference type="RefSeq" id="WP_386430525.1">
    <property type="nucleotide sequence ID" value="NZ_JBHSBB010000013.1"/>
</dbReference>
<feature type="region of interest" description="Disordered" evidence="1">
    <location>
        <begin position="1068"/>
        <end position="1093"/>
    </location>
</feature>
<sequence length="1093" mass="118915">MAPVLSISLTAGFDPRQRYRLDAGAHGVRLPDMRLDAAGATLWLHRLKVTVEAADPPLDETARSLLELAWRGQAVAVEGHLTLPASDALLLAPGGGQDVTLTVAAEVQQQSISGDWVPRRVMVTSQLRMFWASPADPAGSGPEGTGTEDAGTEGTGTEGTGRHDDTSEQHHHGLLAVDFGTTACTATLWDEDKRSVLPLPRSQTVVLRGRIAELLGEAGPGGVADPAWHRITATLAKEVLGADLSRAALSDAVRGEKDASAPLLHETLRQLESHAAVADERVREWLTGRLYAAHDEAFAAPAPERWQLHELPLEKGDTVLSSVVSVDRDSGAVRVGPPKDDNDDLVVYSIKRHFGRPPGHRDLLDKTDGTVVSAIADLVARSSAAIRKDSSLDHAPLNRIIVTYPTVLHGAARAKLVDDVRRLTGVLEVNNRYDEAIAAGFYYLMRDIGSDPEIGIESLRARMRPTNNPGAFTENLLVVDIGGGTTDIALFAMHLHDVSPVNVGTTSFGPGKLYHVSPSLRGSNGRENRGGDYITLCVFHWLKAAIADALLAAHVEGSGGGAVADSVTHMDKTGDWWHDGAPVPGALTAAELSYLNSADRWSRAQQEVPAHRTAIEQLVPTRWRDDPELRPVFHRLWNTAENAKIEHLGKGRDFTLGPDEVAKLLGTTGVSVSLPAERFRTLVTAIVERLAKLAVELVANRFGDRREPLDRLVLTGRASSLPLVREVFDDAFATAARNYPSLLWDPMALRLDVDHAKSATSIGAVWAERMRTLARLDSKQVVRNGGLDIRVDVDNVFQALAATFTVTMSTGWDIVFKADTEFLADGDQRVLDRDLGQLRRPINIHRVIDGDTEHPVLWGSFDVMDVAERQRYEPALPPAGASRTDDRWLHDKLVRVRINPQMELTLTLWRSDAGDPRPLHSVEQHGGTKLAPPDAARPLSAPDAFALARRLRIAVGNADRSLTREVFPKLPDPPAWTHRFIDESDGTERNGLISSEPLPEAGEQGWRFALIGDGPDAPVQRVSVRDALPEAGGKGMYASLDDQGVFRLHFGRPDYLTVKTLREMDERPGAVFSTPMPPRALADDDSDPFNGLQ</sequence>
<dbReference type="Gene3D" id="3.90.640.10">
    <property type="entry name" value="Actin, Chain A, domain 4"/>
    <property type="match status" value="2"/>
</dbReference>
<dbReference type="InterPro" id="IPR043129">
    <property type="entry name" value="ATPase_NBD"/>
</dbReference>
<organism evidence="2 3">
    <name type="scientific">Streptomyces polygonati</name>
    <dbReference type="NCBI Taxonomy" id="1617087"/>
    <lineage>
        <taxon>Bacteria</taxon>
        <taxon>Bacillati</taxon>
        <taxon>Actinomycetota</taxon>
        <taxon>Actinomycetes</taxon>
        <taxon>Kitasatosporales</taxon>
        <taxon>Streptomycetaceae</taxon>
        <taxon>Streptomyces</taxon>
    </lineage>
</organism>
<reference evidence="3" key="1">
    <citation type="journal article" date="2019" name="Int. J. Syst. Evol. Microbiol.">
        <title>The Global Catalogue of Microorganisms (GCM) 10K type strain sequencing project: providing services to taxonomists for standard genome sequencing and annotation.</title>
        <authorList>
            <consortium name="The Broad Institute Genomics Platform"/>
            <consortium name="The Broad Institute Genome Sequencing Center for Infectious Disease"/>
            <person name="Wu L."/>
            <person name="Ma J."/>
        </authorList>
    </citation>
    <scope>NUCLEOTIDE SEQUENCE [LARGE SCALE GENOMIC DNA]</scope>
    <source>
        <strain evidence="3">CGMCC 4.7237</strain>
    </source>
</reference>
<proteinExistence type="predicted"/>
<protein>
    <recommendedName>
        <fullName evidence="4">Molecular chaperone</fullName>
    </recommendedName>
</protein>
<comment type="caution">
    <text evidence="2">The sequence shown here is derived from an EMBL/GenBank/DDBJ whole genome shotgun (WGS) entry which is preliminary data.</text>
</comment>
<dbReference type="Gene3D" id="3.30.420.40">
    <property type="match status" value="3"/>
</dbReference>